<dbReference type="Proteomes" id="UP000677082">
    <property type="component" value="Unassembled WGS sequence"/>
</dbReference>
<proteinExistence type="predicted"/>
<feature type="transmembrane region" description="Helical" evidence="1">
    <location>
        <begin position="92"/>
        <end position="112"/>
    </location>
</feature>
<keyword evidence="3" id="KW-1185">Reference proteome</keyword>
<name>A0A919TFS0_9ACTN</name>
<feature type="transmembrane region" description="Helical" evidence="1">
    <location>
        <begin position="372"/>
        <end position="393"/>
    </location>
</feature>
<reference evidence="2 3" key="1">
    <citation type="submission" date="2021-03" db="EMBL/GenBank/DDBJ databases">
        <title>Whole genome shotgun sequence of Actinoplanes toevensis NBRC 105298.</title>
        <authorList>
            <person name="Komaki H."/>
            <person name="Tamura T."/>
        </authorList>
    </citation>
    <scope>NUCLEOTIDE SEQUENCE [LARGE SCALE GENOMIC DNA]</scope>
    <source>
        <strain evidence="2 3">NBRC 105298</strain>
    </source>
</reference>
<feature type="transmembrane region" description="Helical" evidence="1">
    <location>
        <begin position="399"/>
        <end position="418"/>
    </location>
</feature>
<feature type="transmembrane region" description="Helical" evidence="1">
    <location>
        <begin position="20"/>
        <end position="39"/>
    </location>
</feature>
<feature type="transmembrane region" description="Helical" evidence="1">
    <location>
        <begin position="168"/>
        <end position="198"/>
    </location>
</feature>
<feature type="transmembrane region" description="Helical" evidence="1">
    <location>
        <begin position="259"/>
        <end position="280"/>
    </location>
</feature>
<dbReference type="RefSeq" id="WP_213010124.1">
    <property type="nucleotide sequence ID" value="NZ_BOQN01000080.1"/>
</dbReference>
<gene>
    <name evidence="2" type="ORF">Ato02nite_061250</name>
</gene>
<organism evidence="2 3">
    <name type="scientific">Paractinoplanes toevensis</name>
    <dbReference type="NCBI Taxonomy" id="571911"/>
    <lineage>
        <taxon>Bacteria</taxon>
        <taxon>Bacillati</taxon>
        <taxon>Actinomycetota</taxon>
        <taxon>Actinomycetes</taxon>
        <taxon>Micromonosporales</taxon>
        <taxon>Micromonosporaceae</taxon>
        <taxon>Paractinoplanes</taxon>
    </lineage>
</organism>
<feature type="transmembrane region" description="Helical" evidence="1">
    <location>
        <begin position="119"/>
        <end position="139"/>
    </location>
</feature>
<dbReference type="AlphaFoldDB" id="A0A919TFS0"/>
<feature type="transmembrane region" description="Helical" evidence="1">
    <location>
        <begin position="317"/>
        <end position="337"/>
    </location>
</feature>
<feature type="transmembrane region" description="Helical" evidence="1">
    <location>
        <begin position="204"/>
        <end position="221"/>
    </location>
</feature>
<protein>
    <submittedName>
        <fullName evidence="2">Uncharacterized protein</fullName>
    </submittedName>
</protein>
<keyword evidence="1" id="KW-0472">Membrane</keyword>
<comment type="caution">
    <text evidence="2">The sequence shown here is derived from an EMBL/GenBank/DDBJ whole genome shotgun (WGS) entry which is preliminary data.</text>
</comment>
<dbReference type="EMBL" id="BOQN01000080">
    <property type="protein sequence ID" value="GIM94332.1"/>
    <property type="molecule type" value="Genomic_DNA"/>
</dbReference>
<keyword evidence="1" id="KW-1133">Transmembrane helix</keyword>
<feature type="transmembrane region" description="Helical" evidence="1">
    <location>
        <begin position="292"/>
        <end position="310"/>
    </location>
</feature>
<sequence>MSTIEMDRVETPRKTRPYGLIAAGVVVLATVLVTGLAALNGDVTYALGGIETAGAGGVSIWDVFIARPVAYRLLIGALGHTGDAPSWIADRVVRAEADVLIVAVAALLFLGLRRHLDRRAAAGIAFTVGFALIVSPPWHFLEPDWVAALAAVAAVGAALAPRRLWLGVLLGGLGTVLVVAVKLATAPIALLALIAIALFSLRRALWVAGAAAVLAVLWYATTKHFLPWEWLWLRDQADLVDDSPIHHGLRRVDFHWLRYGLGDTTILSPIVATAPAAFAALIQRQAGARLRWLGAGIAVVATGLSLASAYGQGEFFMYHYAVVPVLAAAVWAGAFALSPAARVPLLAATLVPAAASFLLLRQDAEWRHDHVGLVAGSYLLAAAIAAVAVWTVTARSVPWPAGAVVLSVVLLPPVLLGAPLSFSMYNYQSPVARPANAPYEALSDRIGHDTPVLYLAFGSVNYGIGNPTACRYPSPQWLQRGTLFARVREYRSYDDNLRCLTEDRTARYLIVQPTWFNLAKAPAEVQGLIDGRFDCSDEARVEAPANLIVCPAR</sequence>
<keyword evidence="1" id="KW-0812">Transmembrane</keyword>
<accession>A0A919TFS0</accession>
<evidence type="ECO:0000313" key="3">
    <source>
        <dbReference type="Proteomes" id="UP000677082"/>
    </source>
</evidence>
<evidence type="ECO:0000256" key="1">
    <source>
        <dbReference type="SAM" id="Phobius"/>
    </source>
</evidence>
<evidence type="ECO:0000313" key="2">
    <source>
        <dbReference type="EMBL" id="GIM94332.1"/>
    </source>
</evidence>